<evidence type="ECO:0000256" key="4">
    <source>
        <dbReference type="ARBA" id="ARBA00022759"/>
    </source>
</evidence>
<keyword evidence="2" id="KW-0548">Nucleotidyltransferase</keyword>
<dbReference type="Gene3D" id="3.30.420.10">
    <property type="entry name" value="Ribonuclease H-like superfamily/Ribonuclease H"/>
    <property type="match status" value="1"/>
</dbReference>
<dbReference type="SUPFAM" id="SSF53098">
    <property type="entry name" value="Ribonuclease H-like"/>
    <property type="match status" value="1"/>
</dbReference>
<organism evidence="8 9">
    <name type="scientific">Phytophthora megakarya</name>
    <dbReference type="NCBI Taxonomy" id="4795"/>
    <lineage>
        <taxon>Eukaryota</taxon>
        <taxon>Sar</taxon>
        <taxon>Stramenopiles</taxon>
        <taxon>Oomycota</taxon>
        <taxon>Peronosporomycetes</taxon>
        <taxon>Peronosporales</taxon>
        <taxon>Peronosporaceae</taxon>
        <taxon>Phytophthora</taxon>
    </lineage>
</organism>
<dbReference type="SUPFAM" id="SSF56672">
    <property type="entry name" value="DNA/RNA polymerases"/>
    <property type="match status" value="1"/>
</dbReference>
<dbReference type="Pfam" id="PF17917">
    <property type="entry name" value="RT_RNaseH"/>
    <property type="match status" value="1"/>
</dbReference>
<dbReference type="InterPro" id="IPR050951">
    <property type="entry name" value="Retrovirus_Pol_polyprotein"/>
</dbReference>
<evidence type="ECO:0000256" key="2">
    <source>
        <dbReference type="ARBA" id="ARBA00022695"/>
    </source>
</evidence>
<dbReference type="InterPro" id="IPR036397">
    <property type="entry name" value="RNaseH_sf"/>
</dbReference>
<evidence type="ECO:0000256" key="1">
    <source>
        <dbReference type="ARBA" id="ARBA00022679"/>
    </source>
</evidence>
<dbReference type="PANTHER" id="PTHR37984">
    <property type="entry name" value="PROTEIN CBG26694"/>
    <property type="match status" value="1"/>
</dbReference>
<keyword evidence="9" id="KW-1185">Reference proteome</keyword>
<dbReference type="PROSITE" id="PS50994">
    <property type="entry name" value="INTEGRASE"/>
    <property type="match status" value="1"/>
</dbReference>
<sequence length="312" mass="36004">MLAIIHCLNRWRVYLIDGGCTVETDHRSLEKMLTQTSINRRPCRWYDQLADCQLKFCYIPGETNTIADALSRRSDFEIVFLTLRNNQIVQKTNKVVRDKLLQKRLPEIANADRFRYSEPKDLVYYHHNGSSRIWLPSENDEVRHAILSELHDSGISGHPGLPKRYGLYRRSSIGKICTIPLLSTYRPVKPVSERKEELAKHLDTNRWLDFVTGLPVNDAGNDAVLTATQITAKELAGVFLNQYVRYHGIPRDITSDRDSKFPSHFWQECAKLTGTTLRMLAAYQQEKDGQLERINAIFATYLRSYVGGYRPD</sequence>
<keyword evidence="4" id="KW-0255">Endonuclease</keyword>
<name>A0A225WQF6_9STRA</name>
<evidence type="ECO:0000259" key="7">
    <source>
        <dbReference type="PROSITE" id="PS50994"/>
    </source>
</evidence>
<evidence type="ECO:0000313" key="9">
    <source>
        <dbReference type="Proteomes" id="UP000198211"/>
    </source>
</evidence>
<evidence type="ECO:0000313" key="8">
    <source>
        <dbReference type="EMBL" id="OWZ19943.1"/>
    </source>
</evidence>
<dbReference type="EMBL" id="NBNE01000381">
    <property type="protein sequence ID" value="OWZ19943.1"/>
    <property type="molecule type" value="Genomic_DNA"/>
</dbReference>
<dbReference type="GO" id="GO:0015074">
    <property type="term" value="P:DNA integration"/>
    <property type="evidence" value="ECO:0007669"/>
    <property type="project" value="InterPro"/>
</dbReference>
<dbReference type="InterPro" id="IPR043502">
    <property type="entry name" value="DNA/RNA_pol_sf"/>
</dbReference>
<dbReference type="GO" id="GO:0016787">
    <property type="term" value="F:hydrolase activity"/>
    <property type="evidence" value="ECO:0007669"/>
    <property type="project" value="UniProtKB-KW"/>
</dbReference>
<dbReference type="PANTHER" id="PTHR37984:SF5">
    <property type="entry name" value="PROTEIN NYNRIN-LIKE"/>
    <property type="match status" value="1"/>
</dbReference>
<protein>
    <recommendedName>
        <fullName evidence="7">Integrase catalytic domain-containing protein</fullName>
    </recommendedName>
</protein>
<dbReference type="Proteomes" id="UP000198211">
    <property type="component" value="Unassembled WGS sequence"/>
</dbReference>
<dbReference type="STRING" id="4795.A0A225WQF6"/>
<feature type="domain" description="Integrase catalytic" evidence="7">
    <location>
        <begin position="186"/>
        <end position="312"/>
    </location>
</feature>
<evidence type="ECO:0000256" key="5">
    <source>
        <dbReference type="ARBA" id="ARBA00022801"/>
    </source>
</evidence>
<gene>
    <name evidence="8" type="ORF">PHMEG_0005719</name>
</gene>
<keyword evidence="5" id="KW-0378">Hydrolase</keyword>
<dbReference type="OrthoDB" id="3268967at2759"/>
<dbReference type="AlphaFoldDB" id="A0A225WQF6"/>
<keyword evidence="3" id="KW-0540">Nuclease</keyword>
<reference evidence="9" key="1">
    <citation type="submission" date="2017-03" db="EMBL/GenBank/DDBJ databases">
        <title>Phytopthora megakarya and P. palmivora, two closely related causual agents of cacao black pod achieved similar genome size and gene model numbers by different mechanisms.</title>
        <authorList>
            <person name="Ali S."/>
            <person name="Shao J."/>
            <person name="Larry D.J."/>
            <person name="Kronmiller B."/>
            <person name="Shen D."/>
            <person name="Strem M.D."/>
            <person name="Melnick R.L."/>
            <person name="Guiltinan M.J."/>
            <person name="Tyler B.M."/>
            <person name="Meinhardt L.W."/>
            <person name="Bailey B.A."/>
        </authorList>
    </citation>
    <scope>NUCLEOTIDE SEQUENCE [LARGE SCALE GENOMIC DNA]</scope>
    <source>
        <strain evidence="9">zdho120</strain>
    </source>
</reference>
<accession>A0A225WQF6</accession>
<dbReference type="GO" id="GO:0003676">
    <property type="term" value="F:nucleic acid binding"/>
    <property type="evidence" value="ECO:0007669"/>
    <property type="project" value="InterPro"/>
</dbReference>
<dbReference type="InterPro" id="IPR012337">
    <property type="entry name" value="RNaseH-like_sf"/>
</dbReference>
<evidence type="ECO:0000256" key="6">
    <source>
        <dbReference type="ARBA" id="ARBA00022918"/>
    </source>
</evidence>
<dbReference type="GO" id="GO:0004519">
    <property type="term" value="F:endonuclease activity"/>
    <property type="evidence" value="ECO:0007669"/>
    <property type="project" value="UniProtKB-KW"/>
</dbReference>
<comment type="caution">
    <text evidence="8">The sequence shown here is derived from an EMBL/GenBank/DDBJ whole genome shotgun (WGS) entry which is preliminary data.</text>
</comment>
<dbReference type="InterPro" id="IPR041373">
    <property type="entry name" value="RT_RNaseH"/>
</dbReference>
<keyword evidence="6" id="KW-0695">RNA-directed DNA polymerase</keyword>
<proteinExistence type="predicted"/>
<dbReference type="GO" id="GO:0003964">
    <property type="term" value="F:RNA-directed DNA polymerase activity"/>
    <property type="evidence" value="ECO:0007669"/>
    <property type="project" value="UniProtKB-KW"/>
</dbReference>
<evidence type="ECO:0000256" key="3">
    <source>
        <dbReference type="ARBA" id="ARBA00022722"/>
    </source>
</evidence>
<dbReference type="InterPro" id="IPR001584">
    <property type="entry name" value="Integrase_cat-core"/>
</dbReference>
<keyword evidence="1" id="KW-0808">Transferase</keyword>